<dbReference type="PANTHER" id="PTHR23292:SF46">
    <property type="entry name" value="LIPOPOLYSACCHARIDE-INDUCED TUMOR NECROSIS FACTOR-ALPHA FACTOR HOMOLOG"/>
    <property type="match status" value="1"/>
</dbReference>
<dbReference type="SMART" id="SM00714">
    <property type="entry name" value="LITAF"/>
    <property type="match status" value="1"/>
</dbReference>
<feature type="domain" description="LITAF" evidence="10">
    <location>
        <begin position="55"/>
        <end position="139"/>
    </location>
</feature>
<sequence length="140" mass="15188">MDNPVYTDITIFPVSPPPSYLEASACPPHTEAPRTPPPAYTPGSFPPSYNETMPVPVVVVQPTAALADHPTATVCPHCHCQVTTSITHKPGMSAWSTCLLLTLLGLICGFCLIPFMINKCKDVHHSCPECHRHIGIFVRT</sequence>
<dbReference type="Proteomes" id="UP001591681">
    <property type="component" value="Unassembled WGS sequence"/>
</dbReference>
<dbReference type="GO" id="GO:0046872">
    <property type="term" value="F:metal ion binding"/>
    <property type="evidence" value="ECO:0007669"/>
    <property type="project" value="UniProtKB-KW"/>
</dbReference>
<evidence type="ECO:0000256" key="8">
    <source>
        <dbReference type="SAM" id="MobiDB-lite"/>
    </source>
</evidence>
<dbReference type="AlphaFoldDB" id="A0ABD1KCB1"/>
<evidence type="ECO:0000256" key="4">
    <source>
        <dbReference type="ARBA" id="ARBA00005975"/>
    </source>
</evidence>
<dbReference type="InterPro" id="IPR006629">
    <property type="entry name" value="LITAF"/>
</dbReference>
<evidence type="ECO:0000313" key="11">
    <source>
        <dbReference type="EMBL" id="KAL2096646.1"/>
    </source>
</evidence>
<comment type="subcellular location">
    <subcellularLocation>
        <location evidence="1">Endosome membrane</location>
        <topology evidence="1">Peripheral membrane protein</topology>
        <orientation evidence="1">Cytoplasmic side</orientation>
    </subcellularLocation>
    <subcellularLocation>
        <location evidence="2">Late endosome membrane</location>
    </subcellularLocation>
    <subcellularLocation>
        <location evidence="3">Lysosome membrane</location>
        <topology evidence="3">Peripheral membrane protein</topology>
        <orientation evidence="3">Cytoplasmic side</orientation>
    </subcellularLocation>
</comment>
<reference evidence="11 12" key="1">
    <citation type="submission" date="2024-09" db="EMBL/GenBank/DDBJ databases">
        <title>A chromosome-level genome assembly of Gray's grenadier anchovy, Coilia grayii.</title>
        <authorList>
            <person name="Fu Z."/>
        </authorList>
    </citation>
    <scope>NUCLEOTIDE SEQUENCE [LARGE SCALE GENOMIC DNA]</scope>
    <source>
        <strain evidence="11">G4</strain>
        <tissue evidence="11">Muscle</tissue>
    </source>
</reference>
<dbReference type="PROSITE" id="PS51837">
    <property type="entry name" value="LITAF"/>
    <property type="match status" value="1"/>
</dbReference>
<keyword evidence="5" id="KW-0479">Metal-binding</keyword>
<organism evidence="11 12">
    <name type="scientific">Coilia grayii</name>
    <name type="common">Gray's grenadier anchovy</name>
    <dbReference type="NCBI Taxonomy" id="363190"/>
    <lineage>
        <taxon>Eukaryota</taxon>
        <taxon>Metazoa</taxon>
        <taxon>Chordata</taxon>
        <taxon>Craniata</taxon>
        <taxon>Vertebrata</taxon>
        <taxon>Euteleostomi</taxon>
        <taxon>Actinopterygii</taxon>
        <taxon>Neopterygii</taxon>
        <taxon>Teleostei</taxon>
        <taxon>Clupei</taxon>
        <taxon>Clupeiformes</taxon>
        <taxon>Clupeoidei</taxon>
        <taxon>Engraulidae</taxon>
        <taxon>Coilinae</taxon>
        <taxon>Coilia</taxon>
    </lineage>
</organism>
<keyword evidence="12" id="KW-1185">Reference proteome</keyword>
<dbReference type="Pfam" id="PF10601">
    <property type="entry name" value="zf-LITAF-like"/>
    <property type="match status" value="1"/>
</dbReference>
<comment type="similarity">
    <text evidence="4">Belongs to the CDIP1/LITAF family.</text>
</comment>
<accession>A0ABD1KCB1</accession>
<proteinExistence type="inferred from homology"/>
<dbReference type="EMBL" id="JBHFQA010000007">
    <property type="protein sequence ID" value="KAL2096646.1"/>
    <property type="molecule type" value="Genomic_DNA"/>
</dbReference>
<dbReference type="GO" id="GO:0031902">
    <property type="term" value="C:late endosome membrane"/>
    <property type="evidence" value="ECO:0007669"/>
    <property type="project" value="UniProtKB-SubCell"/>
</dbReference>
<feature type="transmembrane region" description="Helical" evidence="9">
    <location>
        <begin position="98"/>
        <end position="117"/>
    </location>
</feature>
<keyword evidence="7 9" id="KW-0472">Membrane</keyword>
<keyword evidence="9" id="KW-1133">Transmembrane helix</keyword>
<evidence type="ECO:0000259" key="10">
    <source>
        <dbReference type="PROSITE" id="PS51837"/>
    </source>
</evidence>
<evidence type="ECO:0000313" key="12">
    <source>
        <dbReference type="Proteomes" id="UP001591681"/>
    </source>
</evidence>
<feature type="region of interest" description="Disordered" evidence="8">
    <location>
        <begin position="25"/>
        <end position="44"/>
    </location>
</feature>
<dbReference type="InterPro" id="IPR037519">
    <property type="entry name" value="LITAF_fam"/>
</dbReference>
<evidence type="ECO:0000256" key="6">
    <source>
        <dbReference type="ARBA" id="ARBA00022833"/>
    </source>
</evidence>
<evidence type="ECO:0000256" key="5">
    <source>
        <dbReference type="ARBA" id="ARBA00022723"/>
    </source>
</evidence>
<evidence type="ECO:0000256" key="2">
    <source>
        <dbReference type="ARBA" id="ARBA00004414"/>
    </source>
</evidence>
<evidence type="ECO:0000256" key="3">
    <source>
        <dbReference type="ARBA" id="ARBA00004630"/>
    </source>
</evidence>
<dbReference type="PANTHER" id="PTHR23292">
    <property type="entry name" value="LIPOPOLYSACCHARIDE-INDUCED TUMOR NECROSIS FACTOR-ALPHA FACTOR"/>
    <property type="match status" value="1"/>
</dbReference>
<evidence type="ECO:0000256" key="7">
    <source>
        <dbReference type="ARBA" id="ARBA00023136"/>
    </source>
</evidence>
<evidence type="ECO:0000256" key="1">
    <source>
        <dbReference type="ARBA" id="ARBA00004125"/>
    </source>
</evidence>
<gene>
    <name evidence="11" type="ORF">ACEWY4_008794</name>
</gene>
<keyword evidence="9" id="KW-0812">Transmembrane</keyword>
<evidence type="ECO:0000256" key="9">
    <source>
        <dbReference type="SAM" id="Phobius"/>
    </source>
</evidence>
<dbReference type="GO" id="GO:0005765">
    <property type="term" value="C:lysosomal membrane"/>
    <property type="evidence" value="ECO:0007669"/>
    <property type="project" value="UniProtKB-SubCell"/>
</dbReference>
<comment type="caution">
    <text evidence="11">The sequence shown here is derived from an EMBL/GenBank/DDBJ whole genome shotgun (WGS) entry which is preliminary data.</text>
</comment>
<keyword evidence="6" id="KW-0862">Zinc</keyword>
<protein>
    <recommendedName>
        <fullName evidence="10">LITAF domain-containing protein</fullName>
    </recommendedName>
</protein>
<name>A0ABD1KCB1_9TELE</name>